<accession>A0AAD2D6N5</accession>
<protein>
    <submittedName>
        <fullName evidence="2">Uncharacterized protein</fullName>
    </submittedName>
</protein>
<name>A0AAD2D6N5_EUPCR</name>
<reference evidence="2" key="1">
    <citation type="submission" date="2023-07" db="EMBL/GenBank/DDBJ databases">
        <authorList>
            <consortium name="AG Swart"/>
            <person name="Singh M."/>
            <person name="Singh A."/>
            <person name="Seah K."/>
            <person name="Emmerich C."/>
        </authorList>
    </citation>
    <scope>NUCLEOTIDE SEQUENCE</scope>
    <source>
        <strain evidence="2">DP1</strain>
    </source>
</reference>
<proteinExistence type="predicted"/>
<keyword evidence="1" id="KW-0472">Membrane</keyword>
<gene>
    <name evidence="2" type="ORF">ECRASSUSDP1_LOCUS24719</name>
</gene>
<comment type="caution">
    <text evidence="2">The sequence shown here is derived from an EMBL/GenBank/DDBJ whole genome shotgun (WGS) entry which is preliminary data.</text>
</comment>
<feature type="transmembrane region" description="Helical" evidence="1">
    <location>
        <begin position="55"/>
        <end position="76"/>
    </location>
</feature>
<sequence length="151" mass="17294">MSDRDIKISTKAILGLFGGLKTSAIYTTFVAPIVARYEVSKFPEKRFIWEYLRISSSYSFLFVYSFVMMFTTRQIIEKYSSDYAHEIRQLTGLNSKICYSATVFAFCIPWGWSGNLLFTGRYLKGAFTLTLSLSMLFYSITQYQNNGNSSG</sequence>
<feature type="transmembrane region" description="Helical" evidence="1">
    <location>
        <begin position="122"/>
        <end position="140"/>
    </location>
</feature>
<organism evidence="2 3">
    <name type="scientific">Euplotes crassus</name>
    <dbReference type="NCBI Taxonomy" id="5936"/>
    <lineage>
        <taxon>Eukaryota</taxon>
        <taxon>Sar</taxon>
        <taxon>Alveolata</taxon>
        <taxon>Ciliophora</taxon>
        <taxon>Intramacronucleata</taxon>
        <taxon>Spirotrichea</taxon>
        <taxon>Hypotrichia</taxon>
        <taxon>Euplotida</taxon>
        <taxon>Euplotidae</taxon>
        <taxon>Moneuplotes</taxon>
    </lineage>
</organism>
<keyword evidence="3" id="KW-1185">Reference proteome</keyword>
<evidence type="ECO:0000256" key="1">
    <source>
        <dbReference type="SAM" id="Phobius"/>
    </source>
</evidence>
<keyword evidence="1" id="KW-0812">Transmembrane</keyword>
<feature type="transmembrane region" description="Helical" evidence="1">
    <location>
        <begin position="12"/>
        <end position="35"/>
    </location>
</feature>
<keyword evidence="1" id="KW-1133">Transmembrane helix</keyword>
<evidence type="ECO:0000313" key="3">
    <source>
        <dbReference type="Proteomes" id="UP001295684"/>
    </source>
</evidence>
<dbReference type="EMBL" id="CAMPGE010025472">
    <property type="protein sequence ID" value="CAI2383224.1"/>
    <property type="molecule type" value="Genomic_DNA"/>
</dbReference>
<dbReference type="AlphaFoldDB" id="A0AAD2D6N5"/>
<dbReference type="Proteomes" id="UP001295684">
    <property type="component" value="Unassembled WGS sequence"/>
</dbReference>
<feature type="transmembrane region" description="Helical" evidence="1">
    <location>
        <begin position="97"/>
        <end position="116"/>
    </location>
</feature>
<evidence type="ECO:0000313" key="2">
    <source>
        <dbReference type="EMBL" id="CAI2383224.1"/>
    </source>
</evidence>